<dbReference type="AlphaFoldDB" id="A0A919BUY5"/>
<keyword evidence="2" id="KW-1185">Reference proteome</keyword>
<dbReference type="InterPro" id="IPR046269">
    <property type="entry name" value="DUF6302"/>
</dbReference>
<evidence type="ECO:0000313" key="1">
    <source>
        <dbReference type="EMBL" id="GHG12808.1"/>
    </source>
</evidence>
<sequence>MSSVLVRLLPAARASDYQQFRSILDDPALADEGVAVQTWGSPLLLVPVGGRRRGGYYPAATWSTTLQVWLRIRHRHGFPRTRIRWSRHLAMCHNVIWGAEPPQEGDRARGRFYGYSETAINDFLSRSPYVQEMPDAPA</sequence>
<name>A0A919BUY5_STRFL</name>
<evidence type="ECO:0000313" key="2">
    <source>
        <dbReference type="Proteomes" id="UP000632849"/>
    </source>
</evidence>
<comment type="caution">
    <text evidence="1">The sequence shown here is derived from an EMBL/GenBank/DDBJ whole genome shotgun (WGS) entry which is preliminary data.</text>
</comment>
<dbReference type="Pfam" id="PF19819">
    <property type="entry name" value="DUF6302"/>
    <property type="match status" value="1"/>
</dbReference>
<reference evidence="1" key="2">
    <citation type="submission" date="2020-09" db="EMBL/GenBank/DDBJ databases">
        <authorList>
            <person name="Sun Q."/>
            <person name="Ohkuma M."/>
        </authorList>
    </citation>
    <scope>NUCLEOTIDE SEQUENCE</scope>
    <source>
        <strain evidence="1">JCM 4122</strain>
    </source>
</reference>
<proteinExistence type="predicted"/>
<accession>A0A919BUY5</accession>
<dbReference type="EMBL" id="BNBE01000002">
    <property type="protein sequence ID" value="GHG12808.1"/>
    <property type="molecule type" value="Genomic_DNA"/>
</dbReference>
<protein>
    <submittedName>
        <fullName evidence="1">Uncharacterized protein</fullName>
    </submittedName>
</protein>
<dbReference type="Proteomes" id="UP000632849">
    <property type="component" value="Unassembled WGS sequence"/>
</dbReference>
<organism evidence="1 2">
    <name type="scientific">Streptomyces filamentosus</name>
    <name type="common">Streptomyces roseosporus</name>
    <dbReference type="NCBI Taxonomy" id="67294"/>
    <lineage>
        <taxon>Bacteria</taxon>
        <taxon>Bacillati</taxon>
        <taxon>Actinomycetota</taxon>
        <taxon>Actinomycetes</taxon>
        <taxon>Kitasatosporales</taxon>
        <taxon>Streptomycetaceae</taxon>
        <taxon>Streptomyces</taxon>
    </lineage>
</organism>
<gene>
    <name evidence="1" type="ORF">GCM10017667_53010</name>
</gene>
<dbReference type="RefSeq" id="WP_190043215.1">
    <property type="nucleotide sequence ID" value="NZ_BNBE01000002.1"/>
</dbReference>
<reference evidence="1" key="1">
    <citation type="journal article" date="2014" name="Int. J. Syst. Evol. Microbiol.">
        <title>Complete genome sequence of Corynebacterium casei LMG S-19264T (=DSM 44701T), isolated from a smear-ripened cheese.</title>
        <authorList>
            <consortium name="US DOE Joint Genome Institute (JGI-PGF)"/>
            <person name="Walter F."/>
            <person name="Albersmeier A."/>
            <person name="Kalinowski J."/>
            <person name="Ruckert C."/>
        </authorList>
    </citation>
    <scope>NUCLEOTIDE SEQUENCE</scope>
    <source>
        <strain evidence="1">JCM 4122</strain>
    </source>
</reference>